<dbReference type="InterPro" id="IPR041698">
    <property type="entry name" value="Methyltransf_25"/>
</dbReference>
<gene>
    <name evidence="4" type="ORF">SAMN05444363_0770</name>
</gene>
<evidence type="ECO:0000313" key="5">
    <source>
        <dbReference type="Proteomes" id="UP000184488"/>
    </source>
</evidence>
<dbReference type="Proteomes" id="UP000184488">
    <property type="component" value="Unassembled WGS sequence"/>
</dbReference>
<dbReference type="Gene3D" id="3.40.50.150">
    <property type="entry name" value="Vaccinia Virus protein VP39"/>
    <property type="match status" value="1"/>
</dbReference>
<dbReference type="PANTHER" id="PTHR43861:SF1">
    <property type="entry name" value="TRANS-ACONITATE 2-METHYLTRANSFERASE"/>
    <property type="match status" value="1"/>
</dbReference>
<dbReference type="GO" id="GO:0008168">
    <property type="term" value="F:methyltransferase activity"/>
    <property type="evidence" value="ECO:0007669"/>
    <property type="project" value="UniProtKB-KW"/>
</dbReference>
<keyword evidence="2 4" id="KW-0808">Transferase</keyword>
<evidence type="ECO:0000256" key="2">
    <source>
        <dbReference type="ARBA" id="ARBA00022679"/>
    </source>
</evidence>
<keyword evidence="1 4" id="KW-0489">Methyltransferase</keyword>
<accession>A0A1M6BHV2</accession>
<protein>
    <submittedName>
        <fullName evidence="4">Methyltransferase domain-containing protein</fullName>
    </submittedName>
</protein>
<keyword evidence="5" id="KW-1185">Reference proteome</keyword>
<dbReference type="RefSeq" id="WP_073308736.1">
    <property type="nucleotide sequence ID" value="NZ_FQZI01000001.1"/>
</dbReference>
<dbReference type="AlphaFoldDB" id="A0A1M6BHV2"/>
<sequence length="258" mass="30152">MKASFDDEAKKYDYNFTESLIGKAQRNMVHYHIKKHLTKTLNILEINCGTGVDAIWLAEQKHNIIATDISEKMILEASCKTELKNLTFLQLDLLKVHDKFKGDNFDFMFSNFGGLNCLTKSDLKNFFQNIPSILHSKSKIALVIMPKNTIWEQVYFILKQRTQEAFRRKKESVIVNVSNELITTYYYNPKDIVNLSKSNFTCIECKPIGFFVPPSYLEPFVKRHQIVFRILRKLDVVIKSFSFLSKYADHYLIVLEKK</sequence>
<dbReference type="CDD" id="cd02440">
    <property type="entry name" value="AdoMet_MTases"/>
    <property type="match status" value="1"/>
</dbReference>
<name>A0A1M6BHV2_9FLAO</name>
<dbReference type="Pfam" id="PF13649">
    <property type="entry name" value="Methyltransf_25"/>
    <property type="match status" value="1"/>
</dbReference>
<dbReference type="InterPro" id="IPR029063">
    <property type="entry name" value="SAM-dependent_MTases_sf"/>
</dbReference>
<proteinExistence type="predicted"/>
<organism evidence="4 5">
    <name type="scientific">Flavobacterium terrae</name>
    <dbReference type="NCBI Taxonomy" id="415425"/>
    <lineage>
        <taxon>Bacteria</taxon>
        <taxon>Pseudomonadati</taxon>
        <taxon>Bacteroidota</taxon>
        <taxon>Flavobacteriia</taxon>
        <taxon>Flavobacteriales</taxon>
        <taxon>Flavobacteriaceae</taxon>
        <taxon>Flavobacterium</taxon>
    </lineage>
</organism>
<dbReference type="PANTHER" id="PTHR43861">
    <property type="entry name" value="TRANS-ACONITATE 2-METHYLTRANSFERASE-RELATED"/>
    <property type="match status" value="1"/>
</dbReference>
<feature type="domain" description="Methyltransferase" evidence="3">
    <location>
        <begin position="43"/>
        <end position="135"/>
    </location>
</feature>
<dbReference type="SUPFAM" id="SSF53335">
    <property type="entry name" value="S-adenosyl-L-methionine-dependent methyltransferases"/>
    <property type="match status" value="1"/>
</dbReference>
<dbReference type="OrthoDB" id="529208at2"/>
<evidence type="ECO:0000259" key="3">
    <source>
        <dbReference type="Pfam" id="PF13649"/>
    </source>
</evidence>
<dbReference type="EMBL" id="FQZI01000001">
    <property type="protein sequence ID" value="SHI48285.1"/>
    <property type="molecule type" value="Genomic_DNA"/>
</dbReference>
<dbReference type="STRING" id="415425.SAMN05444363_0770"/>
<reference evidence="5" key="1">
    <citation type="submission" date="2016-11" db="EMBL/GenBank/DDBJ databases">
        <authorList>
            <person name="Varghese N."/>
            <person name="Submissions S."/>
        </authorList>
    </citation>
    <scope>NUCLEOTIDE SEQUENCE [LARGE SCALE GENOMIC DNA]</scope>
    <source>
        <strain evidence="5">DSM 18829</strain>
    </source>
</reference>
<dbReference type="GO" id="GO:0032259">
    <property type="term" value="P:methylation"/>
    <property type="evidence" value="ECO:0007669"/>
    <property type="project" value="UniProtKB-KW"/>
</dbReference>
<evidence type="ECO:0000313" key="4">
    <source>
        <dbReference type="EMBL" id="SHI48285.1"/>
    </source>
</evidence>
<evidence type="ECO:0000256" key="1">
    <source>
        <dbReference type="ARBA" id="ARBA00022603"/>
    </source>
</evidence>